<gene>
    <name evidence="1" type="ORF">JQU52_03400</name>
</gene>
<organism evidence="1 2">
    <name type="scientific">Paralysiella testudinis</name>
    <dbReference type="NCBI Taxonomy" id="2809020"/>
    <lineage>
        <taxon>Bacteria</taxon>
        <taxon>Pseudomonadati</taxon>
        <taxon>Pseudomonadota</taxon>
        <taxon>Betaproteobacteria</taxon>
        <taxon>Neisseriales</taxon>
        <taxon>Neisseriaceae</taxon>
        <taxon>Paralysiella</taxon>
    </lineage>
</organism>
<accession>A0A892ZL95</accession>
<dbReference type="Proteomes" id="UP000653156">
    <property type="component" value="Chromosome"/>
</dbReference>
<evidence type="ECO:0000313" key="1">
    <source>
        <dbReference type="EMBL" id="QRQ82466.1"/>
    </source>
</evidence>
<keyword evidence="2" id="KW-1185">Reference proteome</keyword>
<dbReference type="KEGG" id="ptes:JQU52_03400"/>
<dbReference type="RefSeq" id="WP_230339748.1">
    <property type="nucleotide sequence ID" value="NZ_CP069798.1"/>
</dbReference>
<protein>
    <submittedName>
        <fullName evidence="1">Uncharacterized protein</fullName>
    </submittedName>
</protein>
<evidence type="ECO:0000313" key="2">
    <source>
        <dbReference type="Proteomes" id="UP000653156"/>
    </source>
</evidence>
<proteinExistence type="predicted"/>
<name>A0A892ZL95_9NEIS</name>
<dbReference type="AlphaFoldDB" id="A0A892ZL95"/>
<reference evidence="1" key="1">
    <citation type="submission" date="2021-02" db="EMBL/GenBank/DDBJ databases">
        <title>Neisseriaceae sp. 26B isolated from the cloaca of a Common Toad-headed Turtle (Mesoclemmys nasuta).</title>
        <authorList>
            <person name="Spergser J."/>
            <person name="Busse H.-J."/>
        </authorList>
    </citation>
    <scope>NUCLEOTIDE SEQUENCE</scope>
    <source>
        <strain evidence="1">26B</strain>
    </source>
</reference>
<sequence length="110" mass="12690">MFVVAILLLIFALLFGLLCLLMVILRLFPQDIPNNILLNFSDLLVWGIDFCEWVLTVWMGLRIVRFLRCCSEVETEEKIIPQSGFVASVLGWLFNKQITDKCECDKPHTV</sequence>
<dbReference type="EMBL" id="CP069798">
    <property type="protein sequence ID" value="QRQ82466.1"/>
    <property type="molecule type" value="Genomic_DNA"/>
</dbReference>